<evidence type="ECO:0000256" key="2">
    <source>
        <dbReference type="ARBA" id="ARBA00022842"/>
    </source>
</evidence>
<keyword evidence="3" id="KW-0808">Transferase</keyword>
<evidence type="ECO:0000313" key="5">
    <source>
        <dbReference type="Proteomes" id="UP001206128"/>
    </source>
</evidence>
<dbReference type="SFLD" id="SFLDS00005">
    <property type="entry name" value="Isoprenoid_Synthase_Type_I"/>
    <property type="match status" value="1"/>
</dbReference>
<dbReference type="GO" id="GO:0046872">
    <property type="term" value="F:metal ion binding"/>
    <property type="evidence" value="ECO:0007669"/>
    <property type="project" value="UniProtKB-KW"/>
</dbReference>
<dbReference type="RefSeq" id="WP_253773949.1">
    <property type="nucleotide sequence ID" value="NZ_JAMTCK010000009.1"/>
</dbReference>
<dbReference type="Pfam" id="PF00348">
    <property type="entry name" value="polyprenyl_synt"/>
    <property type="match status" value="1"/>
</dbReference>
<accession>A0AAE3GH49</accession>
<comment type="similarity">
    <text evidence="3">Belongs to the FPP/GGPP synthase family.</text>
</comment>
<dbReference type="InterPro" id="IPR000092">
    <property type="entry name" value="Polyprenyl_synt"/>
</dbReference>
<protein>
    <submittedName>
        <fullName evidence="4">Geranylgeranyl diphosphate synthase, type I</fullName>
    </submittedName>
</protein>
<comment type="caution">
    <text evidence="4">The sequence shown here is derived from an EMBL/GenBank/DDBJ whole genome shotgun (WGS) entry which is preliminary data.</text>
</comment>
<dbReference type="InterPro" id="IPR033749">
    <property type="entry name" value="Polyprenyl_synt_CS"/>
</dbReference>
<sequence>MTITRVTPGGLSAPDVLRWSRQHVDPALRAVVDTLPDHLRHIVGYHVGWWDEDARPTTGGGGKAIRPALALLAAEAVGGTAPDAVPAAVAVELVHNFSLLHDDVMDGDRTRRHRPTAWTVFGVGNAILAGDALLNLAHEVLATSGHPAAEDGLRLLTAAVSRLVAGQCADLGLQQRRDVDLPECRRMAEDKTAALLGAACALGAAFGGGSREQVGHLRAFGEALGLAFQHVDDLLGIWGDPDRTGKPVHSDLYARKKTLPVVAALNSGTRAGEGLAVLYRQDEPLSEGDARRAAELVAAAGGRAWSQAEAEDLLAQSLRDLHLANPVARAAELEALARLVTRRDQ</sequence>
<evidence type="ECO:0000256" key="1">
    <source>
        <dbReference type="ARBA" id="ARBA00022723"/>
    </source>
</evidence>
<name>A0AAE3GH49_9PSEU</name>
<dbReference type="PANTHER" id="PTHR12001:SF86">
    <property type="entry name" value="GERANYLGERANYL DIPHOSPHATE SYNTHASE"/>
    <property type="match status" value="1"/>
</dbReference>
<proteinExistence type="inferred from homology"/>
<keyword evidence="1" id="KW-0479">Metal-binding</keyword>
<dbReference type="SFLD" id="SFLDG01017">
    <property type="entry name" value="Polyprenyl_Transferase_Like"/>
    <property type="match status" value="1"/>
</dbReference>
<dbReference type="EMBL" id="JAMTCK010000009">
    <property type="protein sequence ID" value="MCP2167262.1"/>
    <property type="molecule type" value="Genomic_DNA"/>
</dbReference>
<dbReference type="PANTHER" id="PTHR12001">
    <property type="entry name" value="GERANYLGERANYL PYROPHOSPHATE SYNTHASE"/>
    <property type="match status" value="1"/>
</dbReference>
<dbReference type="SUPFAM" id="SSF48576">
    <property type="entry name" value="Terpenoid synthases"/>
    <property type="match status" value="1"/>
</dbReference>
<dbReference type="GO" id="GO:0008299">
    <property type="term" value="P:isoprenoid biosynthetic process"/>
    <property type="evidence" value="ECO:0007669"/>
    <property type="project" value="InterPro"/>
</dbReference>
<dbReference type="Gene3D" id="1.10.600.10">
    <property type="entry name" value="Farnesyl Diphosphate Synthase"/>
    <property type="match status" value="1"/>
</dbReference>
<evidence type="ECO:0000313" key="4">
    <source>
        <dbReference type="EMBL" id="MCP2167262.1"/>
    </source>
</evidence>
<dbReference type="GO" id="GO:0004659">
    <property type="term" value="F:prenyltransferase activity"/>
    <property type="evidence" value="ECO:0007669"/>
    <property type="project" value="InterPro"/>
</dbReference>
<dbReference type="PROSITE" id="PS00723">
    <property type="entry name" value="POLYPRENYL_SYNTHASE_1"/>
    <property type="match status" value="1"/>
</dbReference>
<organism evidence="4 5">
    <name type="scientific">Goodfellowiella coeruleoviolacea</name>
    <dbReference type="NCBI Taxonomy" id="334858"/>
    <lineage>
        <taxon>Bacteria</taxon>
        <taxon>Bacillati</taxon>
        <taxon>Actinomycetota</taxon>
        <taxon>Actinomycetes</taxon>
        <taxon>Pseudonocardiales</taxon>
        <taxon>Pseudonocardiaceae</taxon>
        <taxon>Goodfellowiella</taxon>
    </lineage>
</organism>
<dbReference type="CDD" id="cd00685">
    <property type="entry name" value="Trans_IPPS_HT"/>
    <property type="match status" value="1"/>
</dbReference>
<dbReference type="NCBIfam" id="NF041169">
    <property type="entry name" value="f2_encap_cargo4"/>
    <property type="match status" value="1"/>
</dbReference>
<keyword evidence="2" id="KW-0460">Magnesium</keyword>
<evidence type="ECO:0000256" key="3">
    <source>
        <dbReference type="RuleBase" id="RU004466"/>
    </source>
</evidence>
<dbReference type="Proteomes" id="UP001206128">
    <property type="component" value="Unassembled WGS sequence"/>
</dbReference>
<keyword evidence="5" id="KW-1185">Reference proteome</keyword>
<dbReference type="InterPro" id="IPR008949">
    <property type="entry name" value="Isoprenoid_synthase_dom_sf"/>
</dbReference>
<reference evidence="4" key="1">
    <citation type="submission" date="2022-06" db="EMBL/GenBank/DDBJ databases">
        <title>Genomic Encyclopedia of Archaeal and Bacterial Type Strains, Phase II (KMG-II): from individual species to whole genera.</title>
        <authorList>
            <person name="Goeker M."/>
        </authorList>
    </citation>
    <scope>NUCLEOTIDE SEQUENCE</scope>
    <source>
        <strain evidence="4">DSM 43935</strain>
    </source>
</reference>
<dbReference type="AlphaFoldDB" id="A0AAE3GH49"/>
<gene>
    <name evidence="4" type="ORF">LX83_004135</name>
</gene>